<dbReference type="Gene3D" id="3.40.50.2300">
    <property type="match status" value="2"/>
</dbReference>
<evidence type="ECO:0000256" key="8">
    <source>
        <dbReference type="ARBA" id="ARBA00023015"/>
    </source>
</evidence>
<evidence type="ECO:0000256" key="2">
    <source>
        <dbReference type="ARBA" id="ARBA00006198"/>
    </source>
</evidence>
<dbReference type="CDD" id="cd01392">
    <property type="entry name" value="HTH_LacI"/>
    <property type="match status" value="1"/>
</dbReference>
<dbReference type="PROSITE" id="PS50932">
    <property type="entry name" value="HTH_LACI_2"/>
    <property type="match status" value="1"/>
</dbReference>
<protein>
    <recommendedName>
        <fullName evidence="5">N-acetyl-D-glucosamine kinase</fullName>
        <ecNumber evidence="4">2.7.1.59</ecNumber>
    </recommendedName>
    <alternativeName>
        <fullName evidence="14">GlcNAc kinase</fullName>
    </alternativeName>
</protein>
<dbReference type="Gene3D" id="3.40.50.720">
    <property type="entry name" value="NAD(P)-binding Rossmann-like Domain"/>
    <property type="match status" value="1"/>
</dbReference>
<evidence type="ECO:0000256" key="7">
    <source>
        <dbReference type="ARBA" id="ARBA00022801"/>
    </source>
</evidence>
<comment type="caution">
    <text evidence="16">The sequence shown here is derived from an EMBL/GenBank/DDBJ whole genome shotgun (WGS) entry which is preliminary data.</text>
</comment>
<dbReference type="GO" id="GO:0016616">
    <property type="term" value="F:oxidoreductase activity, acting on the CH-OH group of donors, NAD or NADP as acceptor"/>
    <property type="evidence" value="ECO:0007669"/>
    <property type="project" value="InterPro"/>
</dbReference>
<dbReference type="PANTHER" id="PTHR32092:SF5">
    <property type="entry name" value="6-PHOSPHO-BETA-GLUCOSIDASE"/>
    <property type="match status" value="1"/>
</dbReference>
<keyword evidence="13" id="KW-0326">Glycosidase</keyword>
<organism evidence="16 17">
    <name type="scientific">Phytophthora kernoviae 00238/432</name>
    <dbReference type="NCBI Taxonomy" id="1284355"/>
    <lineage>
        <taxon>Eukaryota</taxon>
        <taxon>Sar</taxon>
        <taxon>Stramenopiles</taxon>
        <taxon>Oomycota</taxon>
        <taxon>Peronosporomycetes</taxon>
        <taxon>Peronosporales</taxon>
        <taxon>Peronosporaceae</taxon>
        <taxon>Phytophthora</taxon>
    </lineage>
</organism>
<evidence type="ECO:0000256" key="1">
    <source>
        <dbReference type="ARBA" id="ARBA00001911"/>
    </source>
</evidence>
<dbReference type="SMART" id="SM00354">
    <property type="entry name" value="HTH_LACI"/>
    <property type="match status" value="1"/>
</dbReference>
<keyword evidence="10" id="KW-0238">DNA-binding</keyword>
<evidence type="ECO:0000256" key="12">
    <source>
        <dbReference type="ARBA" id="ARBA00023211"/>
    </source>
</evidence>
<dbReference type="SUPFAM" id="SSF56327">
    <property type="entry name" value="LDH C-terminal domain-like"/>
    <property type="match status" value="1"/>
</dbReference>
<dbReference type="Pfam" id="PF13377">
    <property type="entry name" value="Peripla_BP_3"/>
    <property type="match status" value="1"/>
</dbReference>
<dbReference type="InterPro" id="IPR015955">
    <property type="entry name" value="Lactate_DH/Glyco_Ohase_4_C"/>
</dbReference>
<evidence type="ECO:0000256" key="6">
    <source>
        <dbReference type="ARBA" id="ARBA00022723"/>
    </source>
</evidence>
<reference evidence="16" key="2">
    <citation type="submission" date="2020-02" db="EMBL/GenBank/DDBJ databases">
        <authorList>
            <person name="Studholme D.J."/>
        </authorList>
    </citation>
    <scope>NUCLEOTIDE SEQUENCE</scope>
    <source>
        <strain evidence="16">00238/432</strain>
    </source>
</reference>
<keyword evidence="9" id="KW-0520">NAD</keyword>
<dbReference type="SUPFAM" id="SSF47413">
    <property type="entry name" value="lambda repressor-like DNA-binding domains"/>
    <property type="match status" value="1"/>
</dbReference>
<evidence type="ECO:0000313" key="16">
    <source>
        <dbReference type="EMBL" id="KAF4322890.1"/>
    </source>
</evidence>
<feature type="domain" description="HTH lacI-type" evidence="15">
    <location>
        <begin position="3"/>
        <end position="57"/>
    </location>
</feature>
<dbReference type="GO" id="GO:0045127">
    <property type="term" value="F:N-acetylglucosamine kinase activity"/>
    <property type="evidence" value="ECO:0007669"/>
    <property type="project" value="UniProtKB-EC"/>
</dbReference>
<keyword evidence="12" id="KW-0464">Manganese</keyword>
<dbReference type="SUPFAM" id="SSF53067">
    <property type="entry name" value="Actin-like ATPase domain"/>
    <property type="match status" value="1"/>
</dbReference>
<sequence>MKVSIFDVAKKSGLSVVTVSRVLNGAESVREKNRQKVLEAIKELDYHPNAAARSLARGKTGIVGLIMTTLQDSFFDAVVKELNEVLSLHGYFLAVSVSPGIGSDETHYLIQEDRVDGLILLSPIEEDNYIVELKRRNIPYVLIDNQKPENDAFSVTIDNYKGGYAATKHLLDLGHTSIAHISGDDMFRSTKERRSGFLQALKEQDLAPFDMITGDFEIDFGYDICRQWLREGRLPSAVFAGDDHIALGVVNALMEEGIKVPEQVAIVGYDDQYISSKLHPHLTTVRQPADRIGIAAADMLLKRMDGTMKRGANGIGFTRNYSIDCDTMIGLRAGTNRPYGVALICGTGTNSAGRNPAGEHVQIGGFDYMYGDFGGGGSLNIEVFRSVIRSWDGREQKTLLTPLLLNFLGYDSVSDMFDDFQDHGKHVPVHAAKLLFDAAAENDAVALEILNRQGAELGKSATAVIHKLGMEKDTFDVVLAGSLLTRGDRGWIRSKVEKAVANVAPNATIVTLATEPVVGALWSAMDADGHTLVEGFILHHAELPVRELWLVDIEPGQHKLNIVGNLAKRMVEKSGLPIAVHLTLDRREAIKGADFVSTQMRVGMLDARGRDESIPLKYGVIGQETTGPGGMMKALRTIPVLLDICRDIEELAPNAWLLNFTNPAGMVTEAILKYSNVKSIGLCNAPIGLIKQTSAKYGVEADDIYAEFVGLNHLHWITRIDVNGEDKLDEMLADTASYSAKNVPAREWNPEFLQSLHALPSYYLKYFYMTDAMLEEQLESLQTGGNRAEVVKRVEEELFKLYNDPELKDKPKQLEQRGGAFYSEAAVNLMRSLYNGTNDIQTLNVANQGIIDFLPDDASIEVNCVVTKTGPLPLQLTKIPPMAVGLIHAVKTYERLAIDAAVTGDRGLAIQALAHHPLVPSVEVAIQMLDEMLEANKEYLPQFFTESAANA</sequence>
<name>A0A8J4SMB0_9STRA</name>
<comment type="similarity">
    <text evidence="2">Belongs to the eukaryotic-type N-acetylglucosamine kinase family.</text>
</comment>
<keyword evidence="8" id="KW-0805">Transcription regulation</keyword>
<dbReference type="InterPro" id="IPR002731">
    <property type="entry name" value="ATPase_BadF"/>
</dbReference>
<proteinExistence type="inferred from homology"/>
<evidence type="ECO:0000256" key="13">
    <source>
        <dbReference type="ARBA" id="ARBA00023295"/>
    </source>
</evidence>
<dbReference type="EC" id="2.7.1.59" evidence="4"/>
<dbReference type="InterPro" id="IPR043129">
    <property type="entry name" value="ATPase_NBD"/>
</dbReference>
<dbReference type="Gene3D" id="1.10.260.40">
    <property type="entry name" value="lambda repressor-like DNA-binding domains"/>
    <property type="match status" value="1"/>
</dbReference>
<evidence type="ECO:0000313" key="17">
    <source>
        <dbReference type="Proteomes" id="UP000702964"/>
    </source>
</evidence>
<dbReference type="InterPro" id="IPR036291">
    <property type="entry name" value="NAD(P)-bd_dom_sf"/>
</dbReference>
<dbReference type="InterPro" id="IPR028082">
    <property type="entry name" value="Peripla_BP_I"/>
</dbReference>
<dbReference type="Pfam" id="PF11975">
    <property type="entry name" value="Glyco_hydro_4C"/>
    <property type="match status" value="1"/>
</dbReference>
<dbReference type="Pfam" id="PF01869">
    <property type="entry name" value="BcrAD_BadFG"/>
    <property type="match status" value="1"/>
</dbReference>
<gene>
    <name evidence="16" type="ORF">G195_004108</name>
</gene>
<evidence type="ECO:0000256" key="11">
    <source>
        <dbReference type="ARBA" id="ARBA00023163"/>
    </source>
</evidence>
<keyword evidence="6" id="KW-0479">Metal-binding</keyword>
<dbReference type="Gene3D" id="3.90.110.10">
    <property type="entry name" value="Lactate dehydrogenase/glycoside hydrolase, family 4, C-terminal"/>
    <property type="match status" value="1"/>
</dbReference>
<dbReference type="Pfam" id="PF00356">
    <property type="entry name" value="LacI"/>
    <property type="match status" value="1"/>
</dbReference>
<evidence type="ECO:0000256" key="9">
    <source>
        <dbReference type="ARBA" id="ARBA00023027"/>
    </source>
</evidence>
<evidence type="ECO:0000256" key="10">
    <source>
        <dbReference type="ARBA" id="ARBA00023125"/>
    </source>
</evidence>
<keyword evidence="11" id="KW-0804">Transcription</keyword>
<dbReference type="InterPro" id="IPR010982">
    <property type="entry name" value="Lambda_DNA-bd_dom_sf"/>
</dbReference>
<dbReference type="InterPro" id="IPR046335">
    <property type="entry name" value="LacI/GalR-like_sensor"/>
</dbReference>
<dbReference type="CDD" id="cd06267">
    <property type="entry name" value="PBP1_LacI_sugar_binding-like"/>
    <property type="match status" value="1"/>
</dbReference>
<dbReference type="PRINTS" id="PR00732">
    <property type="entry name" value="GLHYDRLASE4"/>
</dbReference>
<evidence type="ECO:0000259" key="15">
    <source>
        <dbReference type="PROSITE" id="PS50932"/>
    </source>
</evidence>
<evidence type="ECO:0000256" key="5">
    <source>
        <dbReference type="ARBA" id="ARBA00014974"/>
    </source>
</evidence>
<dbReference type="PANTHER" id="PTHR32092">
    <property type="entry name" value="6-PHOSPHO-BETA-GLUCOSIDASE-RELATED"/>
    <property type="match status" value="1"/>
</dbReference>
<dbReference type="GO" id="GO:0004553">
    <property type="term" value="F:hydrolase activity, hydrolyzing O-glycosyl compounds"/>
    <property type="evidence" value="ECO:0007669"/>
    <property type="project" value="InterPro"/>
</dbReference>
<evidence type="ECO:0000256" key="14">
    <source>
        <dbReference type="ARBA" id="ARBA00031123"/>
    </source>
</evidence>
<dbReference type="InterPro" id="IPR022616">
    <property type="entry name" value="Glyco_hydro_4_C"/>
</dbReference>
<reference evidence="16" key="1">
    <citation type="journal article" date="2015" name="Genom Data">
        <title>Draft genome sequences of Phytophthora kernoviae and Phytophthora ramorum lineage EU2 from Scotland.</title>
        <authorList>
            <person name="Sambles C."/>
            <person name="Schlenzig A."/>
            <person name="O'Neill P."/>
            <person name="Grant M."/>
            <person name="Studholme D.J."/>
        </authorList>
    </citation>
    <scope>NUCLEOTIDE SEQUENCE</scope>
    <source>
        <strain evidence="16">00238/432</strain>
    </source>
</reference>
<dbReference type="GO" id="GO:0003677">
    <property type="term" value="F:DNA binding"/>
    <property type="evidence" value="ECO:0007669"/>
    <property type="project" value="UniProtKB-KW"/>
</dbReference>
<dbReference type="SUPFAM" id="SSF51735">
    <property type="entry name" value="NAD(P)-binding Rossmann-fold domains"/>
    <property type="match status" value="1"/>
</dbReference>
<dbReference type="Proteomes" id="UP000702964">
    <property type="component" value="Unassembled WGS sequence"/>
</dbReference>
<evidence type="ECO:0000256" key="3">
    <source>
        <dbReference type="ARBA" id="ARBA00010141"/>
    </source>
</evidence>
<dbReference type="GO" id="GO:0006355">
    <property type="term" value="P:regulation of DNA-templated transcription"/>
    <property type="evidence" value="ECO:0007669"/>
    <property type="project" value="InterPro"/>
</dbReference>
<dbReference type="Pfam" id="PF02056">
    <property type="entry name" value="Glyco_hydro_4"/>
    <property type="match status" value="1"/>
</dbReference>
<dbReference type="PROSITE" id="PS01324">
    <property type="entry name" value="GLYCOSYL_HYDROL_F4"/>
    <property type="match status" value="1"/>
</dbReference>
<dbReference type="SUPFAM" id="SSF53822">
    <property type="entry name" value="Periplasmic binding protein-like I"/>
    <property type="match status" value="1"/>
</dbReference>
<dbReference type="EMBL" id="AOFI03000057">
    <property type="protein sequence ID" value="KAF4322890.1"/>
    <property type="molecule type" value="Genomic_DNA"/>
</dbReference>
<dbReference type="AlphaFoldDB" id="A0A8J4SMB0"/>
<accession>A0A8J4SMB0</accession>
<dbReference type="InterPro" id="IPR001088">
    <property type="entry name" value="Glyco_hydro_4"/>
</dbReference>
<dbReference type="CDD" id="cd05296">
    <property type="entry name" value="GH4_P_beta_glucosidase"/>
    <property type="match status" value="1"/>
</dbReference>
<comment type="cofactor">
    <cofactor evidence="1">
        <name>NAD(+)</name>
        <dbReference type="ChEBI" id="CHEBI:57540"/>
    </cofactor>
</comment>
<comment type="similarity">
    <text evidence="3">Belongs to the glycosyl hydrolase 4 family.</text>
</comment>
<dbReference type="GO" id="GO:0046872">
    <property type="term" value="F:metal ion binding"/>
    <property type="evidence" value="ECO:0007669"/>
    <property type="project" value="UniProtKB-KW"/>
</dbReference>
<evidence type="ECO:0000256" key="4">
    <source>
        <dbReference type="ARBA" id="ARBA00012122"/>
    </source>
</evidence>
<dbReference type="Gene3D" id="3.30.420.40">
    <property type="match status" value="1"/>
</dbReference>
<dbReference type="InterPro" id="IPR000843">
    <property type="entry name" value="HTH_LacI"/>
</dbReference>
<keyword evidence="7" id="KW-0378">Hydrolase</keyword>
<dbReference type="InterPro" id="IPR019802">
    <property type="entry name" value="GlycHydrolase_4_CS"/>
</dbReference>